<feature type="transmembrane region" description="Helical" evidence="6">
    <location>
        <begin position="109"/>
        <end position="130"/>
    </location>
</feature>
<comment type="subcellular location">
    <subcellularLocation>
        <location evidence="1">Membrane</location>
        <topology evidence="1">Multi-pass membrane protein</topology>
    </subcellularLocation>
</comment>
<dbReference type="AlphaFoldDB" id="A0A2V3W1B2"/>
<dbReference type="GO" id="GO:0015648">
    <property type="term" value="F:lipid-linked peptidoglycan transporter activity"/>
    <property type="evidence" value="ECO:0007669"/>
    <property type="project" value="TreeGrafter"/>
</dbReference>
<dbReference type="GO" id="GO:0032153">
    <property type="term" value="C:cell division site"/>
    <property type="evidence" value="ECO:0007669"/>
    <property type="project" value="TreeGrafter"/>
</dbReference>
<keyword evidence="5 6" id="KW-0472">Membrane</keyword>
<keyword evidence="2 6" id="KW-0812">Transmembrane</keyword>
<dbReference type="InterPro" id="IPR001182">
    <property type="entry name" value="FtsW/RodA"/>
</dbReference>
<evidence type="ECO:0000256" key="3">
    <source>
        <dbReference type="ARBA" id="ARBA00022960"/>
    </source>
</evidence>
<keyword evidence="4 6" id="KW-1133">Transmembrane helix</keyword>
<dbReference type="Proteomes" id="UP000247978">
    <property type="component" value="Unassembled WGS sequence"/>
</dbReference>
<dbReference type="GO" id="GO:0051301">
    <property type="term" value="P:cell division"/>
    <property type="evidence" value="ECO:0007669"/>
    <property type="project" value="InterPro"/>
</dbReference>
<feature type="transmembrane region" description="Helical" evidence="6">
    <location>
        <begin position="353"/>
        <end position="376"/>
    </location>
</feature>
<sequence length="391" mass="44191">MSKDQSKYIQFDLMIILISFIIISLLAIYNAQQLGQYPGQNFVMKQIIYYAIGICVIAALQFIDLDQLYKSSLYLYIFGIFLLVFLYFSPSSIARPVNNAKKWFNEIPFITIQPSEFAKIAFILFLAMIICKHKEKFLKQTLNNDLWLILKIVVFTIIPISFILKEPDLGTSLVFVFIATILVVLSGIDWKILSLLVVGGVASVILSLLLIVNLPELSQKILGIKPYQIERVMTWFDPTQQVDDDRFQIDRSLQTIGSGQLTGKGMNRAEVALPEAHTDFIFSIIGESFGFIGSATVIFLFFILIYKLVTLGMKSYHVNPFGAYICFGFMGLILIHTFQNIGMTIGMMPITGIPLLFVSYGGSTTLSTMITFGIVYRVAVEYTQQQSYLFK</sequence>
<evidence type="ECO:0000313" key="7">
    <source>
        <dbReference type="EMBL" id="PXW87862.1"/>
    </source>
</evidence>
<evidence type="ECO:0000256" key="1">
    <source>
        <dbReference type="ARBA" id="ARBA00004141"/>
    </source>
</evidence>
<evidence type="ECO:0000256" key="5">
    <source>
        <dbReference type="ARBA" id="ARBA00023136"/>
    </source>
</evidence>
<dbReference type="RefSeq" id="WP_110394698.1">
    <property type="nucleotide sequence ID" value="NZ_JADIJL010000007.1"/>
</dbReference>
<accession>A0A2V3W1B2</accession>
<evidence type="ECO:0000256" key="4">
    <source>
        <dbReference type="ARBA" id="ARBA00022989"/>
    </source>
</evidence>
<name>A0A2V3W1B2_9BACI</name>
<evidence type="ECO:0000256" key="2">
    <source>
        <dbReference type="ARBA" id="ARBA00022692"/>
    </source>
</evidence>
<evidence type="ECO:0000313" key="8">
    <source>
        <dbReference type="Proteomes" id="UP000247978"/>
    </source>
</evidence>
<feature type="transmembrane region" description="Helical" evidence="6">
    <location>
        <begin position="47"/>
        <end position="65"/>
    </location>
</feature>
<dbReference type="EMBL" id="QJJQ01000004">
    <property type="protein sequence ID" value="PXW87862.1"/>
    <property type="molecule type" value="Genomic_DNA"/>
</dbReference>
<dbReference type="PANTHER" id="PTHR30474">
    <property type="entry name" value="CELL CYCLE PROTEIN"/>
    <property type="match status" value="1"/>
</dbReference>
<feature type="transmembrane region" description="Helical" evidence="6">
    <location>
        <begin position="321"/>
        <end position="341"/>
    </location>
</feature>
<reference evidence="7 8" key="1">
    <citation type="submission" date="2018-05" db="EMBL/GenBank/DDBJ databases">
        <title>Genomic Encyclopedia of Type Strains, Phase IV (KMG-IV): sequencing the most valuable type-strain genomes for metagenomic binning, comparative biology and taxonomic classification.</title>
        <authorList>
            <person name="Goeker M."/>
        </authorList>
    </citation>
    <scope>NUCLEOTIDE SEQUENCE [LARGE SCALE GENOMIC DNA]</scope>
    <source>
        <strain evidence="7 8">DSM 28556</strain>
    </source>
</reference>
<dbReference type="Pfam" id="PF01098">
    <property type="entry name" value="FTSW_RODA_SPOVE"/>
    <property type="match status" value="1"/>
</dbReference>
<dbReference type="GO" id="GO:0005886">
    <property type="term" value="C:plasma membrane"/>
    <property type="evidence" value="ECO:0007669"/>
    <property type="project" value="TreeGrafter"/>
</dbReference>
<feature type="transmembrane region" description="Helical" evidence="6">
    <location>
        <begin position="192"/>
        <end position="212"/>
    </location>
</feature>
<gene>
    <name evidence="7" type="ORF">DFR56_10410</name>
</gene>
<protein>
    <submittedName>
        <fullName evidence="7">Cell elongation-specific peptidoglycan biosynthesis regulator RodA</fullName>
    </submittedName>
</protein>
<feature type="transmembrane region" description="Helical" evidence="6">
    <location>
        <begin position="72"/>
        <end position="89"/>
    </location>
</feature>
<keyword evidence="3" id="KW-0133">Cell shape</keyword>
<feature type="transmembrane region" description="Helical" evidence="6">
    <location>
        <begin position="142"/>
        <end position="163"/>
    </location>
</feature>
<proteinExistence type="predicted"/>
<dbReference type="GO" id="GO:0008360">
    <property type="term" value="P:regulation of cell shape"/>
    <property type="evidence" value="ECO:0007669"/>
    <property type="project" value="UniProtKB-KW"/>
</dbReference>
<dbReference type="PANTHER" id="PTHR30474:SF1">
    <property type="entry name" value="PEPTIDOGLYCAN GLYCOSYLTRANSFERASE MRDB"/>
    <property type="match status" value="1"/>
</dbReference>
<feature type="transmembrane region" description="Helical" evidence="6">
    <location>
        <begin position="12"/>
        <end position="32"/>
    </location>
</feature>
<evidence type="ECO:0000256" key="6">
    <source>
        <dbReference type="SAM" id="Phobius"/>
    </source>
</evidence>
<keyword evidence="8" id="KW-1185">Reference proteome</keyword>
<dbReference type="OrthoDB" id="9768187at2"/>
<feature type="transmembrane region" description="Helical" evidence="6">
    <location>
        <begin position="289"/>
        <end position="309"/>
    </location>
</feature>
<feature type="transmembrane region" description="Helical" evidence="6">
    <location>
        <begin position="169"/>
        <end position="185"/>
    </location>
</feature>
<comment type="caution">
    <text evidence="7">The sequence shown here is derived from an EMBL/GenBank/DDBJ whole genome shotgun (WGS) entry which is preliminary data.</text>
</comment>
<organism evidence="7 8">
    <name type="scientific">Pseudogracilibacillus auburnensis</name>
    <dbReference type="NCBI Taxonomy" id="1494959"/>
    <lineage>
        <taxon>Bacteria</taxon>
        <taxon>Bacillati</taxon>
        <taxon>Bacillota</taxon>
        <taxon>Bacilli</taxon>
        <taxon>Bacillales</taxon>
        <taxon>Bacillaceae</taxon>
        <taxon>Pseudogracilibacillus</taxon>
    </lineage>
</organism>